<dbReference type="SUPFAM" id="SSF55729">
    <property type="entry name" value="Acyl-CoA N-acyltransferases (Nat)"/>
    <property type="match status" value="1"/>
</dbReference>
<dbReference type="GO" id="GO:0016747">
    <property type="term" value="F:acyltransferase activity, transferring groups other than amino-acyl groups"/>
    <property type="evidence" value="ECO:0007669"/>
    <property type="project" value="InterPro"/>
</dbReference>
<keyword evidence="1" id="KW-0472">Membrane</keyword>
<name>A0A1R1PZJ1_ZANCU</name>
<evidence type="ECO:0000256" key="1">
    <source>
        <dbReference type="SAM" id="Phobius"/>
    </source>
</evidence>
<dbReference type="PROSITE" id="PS51186">
    <property type="entry name" value="GNAT"/>
    <property type="match status" value="1"/>
</dbReference>
<dbReference type="Gene3D" id="3.40.630.30">
    <property type="match status" value="1"/>
</dbReference>
<gene>
    <name evidence="3" type="ORF">AX774_g52</name>
</gene>
<dbReference type="InterPro" id="IPR000182">
    <property type="entry name" value="GNAT_dom"/>
</dbReference>
<keyword evidence="3" id="KW-0808">Transferase</keyword>
<evidence type="ECO:0000313" key="3">
    <source>
        <dbReference type="EMBL" id="OMH86366.1"/>
    </source>
</evidence>
<sequence>MATYGNVKMHKRFPTAEFLSHLPISGTLKDESTKYYIFRVAETNDDSNVEEGYTKEELEIKNTEEYQKFVEKSTITLKGRPNLLNHLTSLLDKVIEDGDTYPHEHEMGVDGFKSYFLSGEAFVLFNEHTDFWVDTIENWNENVMGLFYVKPNYPGRCSHVCNGGFITAPRYRSMGVGLEMGKAYLVVAPLIGYVCSLFNLVFVTNGPSLTLWKKLGFHQIGTLPKAGRLKGYPPNEYVDAAIFYYDFQKSQ</sequence>
<organism evidence="3 4">
    <name type="scientific">Zancudomyces culisetae</name>
    <name type="common">Gut fungus</name>
    <name type="synonym">Smittium culisetae</name>
    <dbReference type="NCBI Taxonomy" id="1213189"/>
    <lineage>
        <taxon>Eukaryota</taxon>
        <taxon>Fungi</taxon>
        <taxon>Fungi incertae sedis</taxon>
        <taxon>Zoopagomycota</taxon>
        <taxon>Kickxellomycotina</taxon>
        <taxon>Harpellomycetes</taxon>
        <taxon>Harpellales</taxon>
        <taxon>Legeriomycetaceae</taxon>
        <taxon>Zancudomyces</taxon>
    </lineage>
</organism>
<feature type="domain" description="N-acetyltransferase" evidence="2">
    <location>
        <begin position="93"/>
        <end position="249"/>
    </location>
</feature>
<dbReference type="EMBL" id="LSSK01000006">
    <property type="protein sequence ID" value="OMH86366.1"/>
    <property type="molecule type" value="Genomic_DNA"/>
</dbReference>
<dbReference type="Proteomes" id="UP000188320">
    <property type="component" value="Unassembled WGS sequence"/>
</dbReference>
<accession>A0A1R1PZJ1</accession>
<dbReference type="PANTHER" id="PTHR43138">
    <property type="entry name" value="ACETYLTRANSFERASE, GNAT FAMILY"/>
    <property type="match status" value="1"/>
</dbReference>
<proteinExistence type="predicted"/>
<dbReference type="AlphaFoldDB" id="A0A1R1PZJ1"/>
<dbReference type="OrthoDB" id="10264707at2759"/>
<keyword evidence="1" id="KW-1133">Transmembrane helix</keyword>
<keyword evidence="4" id="KW-1185">Reference proteome</keyword>
<evidence type="ECO:0000259" key="2">
    <source>
        <dbReference type="PROSITE" id="PS51186"/>
    </source>
</evidence>
<comment type="caution">
    <text evidence="3">The sequence shown here is derived from an EMBL/GenBank/DDBJ whole genome shotgun (WGS) entry which is preliminary data.</text>
</comment>
<protein>
    <submittedName>
        <fullName evidence="3">L-azetidine-2-carboxylic acid acetyltransferase</fullName>
    </submittedName>
</protein>
<feature type="transmembrane region" description="Helical" evidence="1">
    <location>
        <begin position="183"/>
        <end position="203"/>
    </location>
</feature>
<dbReference type="Pfam" id="PF00583">
    <property type="entry name" value="Acetyltransf_1"/>
    <property type="match status" value="1"/>
</dbReference>
<dbReference type="InterPro" id="IPR016181">
    <property type="entry name" value="Acyl_CoA_acyltransferase"/>
</dbReference>
<evidence type="ECO:0000313" key="4">
    <source>
        <dbReference type="Proteomes" id="UP000188320"/>
    </source>
</evidence>
<dbReference type="GO" id="GO:0005634">
    <property type="term" value="C:nucleus"/>
    <property type="evidence" value="ECO:0007669"/>
    <property type="project" value="TreeGrafter"/>
</dbReference>
<reference evidence="4" key="1">
    <citation type="submission" date="2017-01" db="EMBL/GenBank/DDBJ databases">
        <authorList>
            <person name="Wang Y."/>
            <person name="White M."/>
            <person name="Kvist S."/>
            <person name="Moncalvo J.-M."/>
        </authorList>
    </citation>
    <scope>NUCLEOTIDE SEQUENCE [LARGE SCALE GENOMIC DNA]</scope>
    <source>
        <strain evidence="4">COL-18-3</strain>
    </source>
</reference>
<keyword evidence="1" id="KW-0812">Transmembrane</keyword>
<dbReference type="PANTHER" id="PTHR43138:SF1">
    <property type="entry name" value="N-ACETYLTRANSFERASE ACA1"/>
    <property type="match status" value="1"/>
</dbReference>
<dbReference type="InterPro" id="IPR052742">
    <property type="entry name" value="Mito_N-acetyltransferase"/>
</dbReference>